<feature type="compositionally biased region" description="Low complexity" evidence="1">
    <location>
        <begin position="187"/>
        <end position="206"/>
    </location>
</feature>
<evidence type="ECO:0000256" key="1">
    <source>
        <dbReference type="SAM" id="MobiDB-lite"/>
    </source>
</evidence>
<accession>A0A1M6U2E7</accession>
<dbReference type="Proteomes" id="UP000184498">
    <property type="component" value="Unassembled WGS sequence"/>
</dbReference>
<feature type="compositionally biased region" description="Gly residues" evidence="1">
    <location>
        <begin position="1"/>
        <end position="14"/>
    </location>
</feature>
<dbReference type="RefSeq" id="WP_072999716.1">
    <property type="nucleotide sequence ID" value="NZ_FRAM01000004.1"/>
</dbReference>
<gene>
    <name evidence="3" type="ORF">SAMN05444371_3082</name>
</gene>
<proteinExistence type="predicted"/>
<evidence type="ECO:0000313" key="3">
    <source>
        <dbReference type="EMBL" id="SHK63377.1"/>
    </source>
</evidence>
<keyword evidence="2" id="KW-1133">Transmembrane helix</keyword>
<evidence type="ECO:0000256" key="2">
    <source>
        <dbReference type="SAM" id="Phobius"/>
    </source>
</evidence>
<keyword evidence="2" id="KW-0812">Transmembrane</keyword>
<name>A0A1M6U2E7_9FLAO</name>
<feature type="compositionally biased region" description="Pro residues" evidence="1">
    <location>
        <begin position="171"/>
        <end position="186"/>
    </location>
</feature>
<keyword evidence="4" id="KW-1185">Reference proteome</keyword>
<organism evidence="3 4">
    <name type="scientific">Epilithonimonas mollis</name>
    <dbReference type="NCBI Taxonomy" id="216903"/>
    <lineage>
        <taxon>Bacteria</taxon>
        <taxon>Pseudomonadati</taxon>
        <taxon>Bacteroidota</taxon>
        <taxon>Flavobacteriia</taxon>
        <taxon>Flavobacteriales</taxon>
        <taxon>Weeksellaceae</taxon>
        <taxon>Chryseobacterium group</taxon>
        <taxon>Epilithonimonas</taxon>
    </lineage>
</organism>
<dbReference type="EMBL" id="FRAM01000004">
    <property type="protein sequence ID" value="SHK63377.1"/>
    <property type="molecule type" value="Genomic_DNA"/>
</dbReference>
<feature type="region of interest" description="Disordered" evidence="1">
    <location>
        <begin position="158"/>
        <end position="206"/>
    </location>
</feature>
<dbReference type="AlphaFoldDB" id="A0A1M6U2E7"/>
<protein>
    <submittedName>
        <fullName evidence="3">Uncharacterized protein</fullName>
    </submittedName>
</protein>
<feature type="region of interest" description="Disordered" evidence="1">
    <location>
        <begin position="1"/>
        <end position="20"/>
    </location>
</feature>
<dbReference type="STRING" id="216903.SAMN05444371_3082"/>
<sequence length="296" mass="31024">MGFGDVLTGGGTSTTGGQSTISSSLSGLANTIFPGLGSLLGGILNGLRCLGNQAVTNADYNAWENAYAGLINTVAADGQSNISAIQGAMDDIEYYLYRWVNVDMPKLVNPCSKELQGKLIELAKATRQAVWGVYNLGPTYQKNINGYTVTCTRLLSRKQGVSPSTTTNSPTNPPYNPPVTNPPTNPPVNTNTGNTGSGTTQPDITPTTGVGWETVETENGDGTKTLTQFNNGVFVKQVTVPSSLASSLTGDPIDINGNIGGWTFGVSNGQNNQMMYILGGLGALAAIFMLTNKKRK</sequence>
<evidence type="ECO:0000313" key="4">
    <source>
        <dbReference type="Proteomes" id="UP000184498"/>
    </source>
</evidence>
<keyword evidence="2" id="KW-0472">Membrane</keyword>
<feature type="transmembrane region" description="Helical" evidence="2">
    <location>
        <begin position="274"/>
        <end position="291"/>
    </location>
</feature>
<reference evidence="4" key="1">
    <citation type="submission" date="2016-11" db="EMBL/GenBank/DDBJ databases">
        <authorList>
            <person name="Varghese N."/>
            <person name="Submissions S."/>
        </authorList>
    </citation>
    <scope>NUCLEOTIDE SEQUENCE [LARGE SCALE GENOMIC DNA]</scope>
    <source>
        <strain evidence="4">DSM 18016</strain>
    </source>
</reference>
<feature type="compositionally biased region" description="Low complexity" evidence="1">
    <location>
        <begin position="160"/>
        <end position="170"/>
    </location>
</feature>